<dbReference type="InterPro" id="IPR052727">
    <property type="entry name" value="Rab4/Rab5_effector"/>
</dbReference>
<dbReference type="Gene3D" id="3.30.530.20">
    <property type="match status" value="1"/>
</dbReference>
<dbReference type="EMBL" id="MBDO02000181">
    <property type="protein sequence ID" value="RLN60678.1"/>
    <property type="molecule type" value="Genomic_DNA"/>
</dbReference>
<protein>
    <recommendedName>
        <fullName evidence="6">START domain-containing protein</fullName>
    </recommendedName>
</protein>
<dbReference type="AlphaFoldDB" id="A0A3F2RMQ6"/>
<feature type="compositionally biased region" description="Low complexity" evidence="1">
    <location>
        <begin position="264"/>
        <end position="278"/>
    </location>
</feature>
<gene>
    <name evidence="2" type="ORF">BBJ29_008279</name>
    <name evidence="3" type="ORF">BBP00_00005838</name>
</gene>
<evidence type="ECO:0000313" key="5">
    <source>
        <dbReference type="Proteomes" id="UP000284657"/>
    </source>
</evidence>
<comment type="caution">
    <text evidence="3">The sequence shown here is derived from an EMBL/GenBank/DDBJ whole genome shotgun (WGS) entry which is preliminary data.</text>
</comment>
<dbReference type="Proteomes" id="UP000277300">
    <property type="component" value="Unassembled WGS sequence"/>
</dbReference>
<evidence type="ECO:0000313" key="2">
    <source>
        <dbReference type="EMBL" id="RLN45803.1"/>
    </source>
</evidence>
<name>A0A3F2RMQ6_9STRA</name>
<dbReference type="OrthoDB" id="98034at2759"/>
<feature type="region of interest" description="Disordered" evidence="1">
    <location>
        <begin position="258"/>
        <end position="279"/>
    </location>
</feature>
<reference evidence="4 5" key="1">
    <citation type="submission" date="2018-07" db="EMBL/GenBank/DDBJ databases">
        <title>Genome sequencing of oomycete isolates from Chile give support for New Zealand origin for Phytophthora kernoviae and make available the first Nothophytophthora sp. genome.</title>
        <authorList>
            <person name="Studholme D.J."/>
            <person name="Sanfuentes E."/>
            <person name="Panda P."/>
            <person name="Hill R."/>
            <person name="Sambles C."/>
            <person name="Grant M."/>
            <person name="Williams N.M."/>
            <person name="Mcdougal R.L."/>
        </authorList>
    </citation>
    <scope>NUCLEOTIDE SEQUENCE [LARGE SCALE GENOMIC DNA]</scope>
    <source>
        <strain evidence="3">Chile6</strain>
        <strain evidence="2">Chile7</strain>
    </source>
</reference>
<dbReference type="Proteomes" id="UP000284657">
    <property type="component" value="Unassembled WGS sequence"/>
</dbReference>
<evidence type="ECO:0000313" key="3">
    <source>
        <dbReference type="EMBL" id="RLN60678.1"/>
    </source>
</evidence>
<dbReference type="InterPro" id="IPR023393">
    <property type="entry name" value="START-like_dom_sf"/>
</dbReference>
<dbReference type="EMBL" id="MBAD02002641">
    <property type="protein sequence ID" value="RLN45803.1"/>
    <property type="molecule type" value="Genomic_DNA"/>
</dbReference>
<accession>A0A3F2RMQ6</accession>
<proteinExistence type="predicted"/>
<sequence length="326" mass="36169">MGKFPLSSEAFPPVTLSIEQQDALETLAEQQLAMAEAQLDRHILDDGVVDRRRWKPLKTRERISVFRERSSAAFHRQCHGRSQFQPSASAALGTQNDDDWPLPQLLGVGALKGTLEDIMYGIHTPTAVHMMTKAVISEDEVVDAQVLQELKGPTIAHPFRFLGLKWLVKAHPAVMGAVVLPRDIVYVEHAGIKTRADGSELGHFLIHSVELPQYPDLRHELGLVRARVSSCVLLRQNADDPNETPMSIEDLECPKIDNNVDNAPDQTPPASDTSSSTPLWQKMSALRVMAESTYHDTKKTTEKTLQLSHSRCSPTYVSPSTSPCIE</sequence>
<evidence type="ECO:0000313" key="4">
    <source>
        <dbReference type="Proteomes" id="UP000277300"/>
    </source>
</evidence>
<evidence type="ECO:0008006" key="6">
    <source>
        <dbReference type="Google" id="ProtNLM"/>
    </source>
</evidence>
<dbReference type="PANTHER" id="PTHR13510:SF44">
    <property type="entry name" value="RABENOSYN-5"/>
    <property type="match status" value="1"/>
</dbReference>
<evidence type="ECO:0000256" key="1">
    <source>
        <dbReference type="SAM" id="MobiDB-lite"/>
    </source>
</evidence>
<dbReference type="PANTHER" id="PTHR13510">
    <property type="entry name" value="FYVE-FINGER-CONTAINING RAB5 EFFECTOR PROTEIN RABENOSYN-5-RELATED"/>
    <property type="match status" value="1"/>
</dbReference>
<organism evidence="3 4">
    <name type="scientific">Phytophthora kernoviae</name>
    <dbReference type="NCBI Taxonomy" id="325452"/>
    <lineage>
        <taxon>Eukaryota</taxon>
        <taxon>Sar</taxon>
        <taxon>Stramenopiles</taxon>
        <taxon>Oomycota</taxon>
        <taxon>Peronosporomycetes</taxon>
        <taxon>Peronosporales</taxon>
        <taxon>Peronosporaceae</taxon>
        <taxon>Phytophthora</taxon>
    </lineage>
</organism>